<dbReference type="PANTHER" id="PTHR18895">
    <property type="entry name" value="HEMK METHYLTRANSFERASE"/>
    <property type="match status" value="1"/>
</dbReference>
<proteinExistence type="inferred from homology"/>
<feature type="binding site" evidence="4">
    <location>
        <position position="188"/>
    </location>
    <ligand>
        <name>S-adenosyl-L-methionine</name>
        <dbReference type="ChEBI" id="CHEBI:59789"/>
    </ligand>
</feature>
<dbReference type="HAMAP" id="MF_02126">
    <property type="entry name" value="RF_methyltr_PrmC"/>
    <property type="match status" value="1"/>
</dbReference>
<feature type="binding site" evidence="4">
    <location>
        <begin position="188"/>
        <end position="191"/>
    </location>
    <ligand>
        <name>substrate</name>
    </ligand>
</feature>
<dbReference type="InterPro" id="IPR019874">
    <property type="entry name" value="RF_methyltr_PrmC"/>
</dbReference>
<keyword evidence="8" id="KW-1185">Reference proteome</keyword>
<dbReference type="GO" id="GO:0008168">
    <property type="term" value="F:methyltransferase activity"/>
    <property type="evidence" value="ECO:0007669"/>
    <property type="project" value="UniProtKB-KW"/>
</dbReference>
<dbReference type="InterPro" id="IPR029063">
    <property type="entry name" value="SAM-dependent_MTases_sf"/>
</dbReference>
<comment type="similarity">
    <text evidence="4">Belongs to the protein N5-glutamine methyltransferase family. PrmC subfamily.</text>
</comment>
<dbReference type="RefSeq" id="WP_344694679.1">
    <property type="nucleotide sequence ID" value="NZ_BAABBF010000012.1"/>
</dbReference>
<dbReference type="InterPro" id="IPR002052">
    <property type="entry name" value="DNA_methylase_N6_adenine_CS"/>
</dbReference>
<evidence type="ECO:0000256" key="4">
    <source>
        <dbReference type="HAMAP-Rule" id="MF_02126"/>
    </source>
</evidence>
<evidence type="ECO:0000259" key="5">
    <source>
        <dbReference type="Pfam" id="PF13847"/>
    </source>
</evidence>
<evidence type="ECO:0000256" key="2">
    <source>
        <dbReference type="ARBA" id="ARBA00022679"/>
    </source>
</evidence>
<dbReference type="NCBIfam" id="TIGR03534">
    <property type="entry name" value="RF_mod_PrmC"/>
    <property type="match status" value="1"/>
</dbReference>
<dbReference type="InterPro" id="IPR040758">
    <property type="entry name" value="PrmC_N"/>
</dbReference>
<feature type="binding site" evidence="4">
    <location>
        <position position="174"/>
    </location>
    <ligand>
        <name>S-adenosyl-L-methionine</name>
        <dbReference type="ChEBI" id="CHEBI:59789"/>
    </ligand>
</feature>
<dbReference type="Gene3D" id="1.10.8.10">
    <property type="entry name" value="DNA helicase RuvA subunit, C-terminal domain"/>
    <property type="match status" value="1"/>
</dbReference>
<dbReference type="Proteomes" id="UP001500523">
    <property type="component" value="Unassembled WGS sequence"/>
</dbReference>
<feature type="binding site" evidence="4">
    <location>
        <position position="147"/>
    </location>
    <ligand>
        <name>S-adenosyl-L-methionine</name>
        <dbReference type="ChEBI" id="CHEBI:59789"/>
    </ligand>
</feature>
<keyword evidence="2 4" id="KW-0808">Transferase</keyword>
<accession>A0ABP7ESC5</accession>
<evidence type="ECO:0000313" key="7">
    <source>
        <dbReference type="EMBL" id="GAA3723894.1"/>
    </source>
</evidence>
<evidence type="ECO:0000259" key="6">
    <source>
        <dbReference type="Pfam" id="PF17827"/>
    </source>
</evidence>
<feature type="binding site" evidence="4">
    <location>
        <begin position="124"/>
        <end position="128"/>
    </location>
    <ligand>
        <name>S-adenosyl-L-methionine</name>
        <dbReference type="ChEBI" id="CHEBI:59789"/>
    </ligand>
</feature>
<dbReference type="Gene3D" id="3.40.50.150">
    <property type="entry name" value="Vaccinia Virus protein VP39"/>
    <property type="match status" value="1"/>
</dbReference>
<comment type="catalytic activity">
    <reaction evidence="4">
        <text>L-glutaminyl-[peptide chain release factor] + S-adenosyl-L-methionine = N(5)-methyl-L-glutaminyl-[peptide chain release factor] + S-adenosyl-L-homocysteine + H(+)</text>
        <dbReference type="Rhea" id="RHEA:42896"/>
        <dbReference type="Rhea" id="RHEA-COMP:10271"/>
        <dbReference type="Rhea" id="RHEA-COMP:10272"/>
        <dbReference type="ChEBI" id="CHEBI:15378"/>
        <dbReference type="ChEBI" id="CHEBI:30011"/>
        <dbReference type="ChEBI" id="CHEBI:57856"/>
        <dbReference type="ChEBI" id="CHEBI:59789"/>
        <dbReference type="ChEBI" id="CHEBI:61891"/>
        <dbReference type="EC" id="2.1.1.297"/>
    </reaction>
</comment>
<sequence>MPDHSAGAGQDGIRAAIVAAAARFAFSATPRLDAELLMAHALGVERSALLLGHDGPVPAEFAALVDRRAGQEPIAYITGSRGFWTLDLAVGPGVLVPRADSETLIEAALARFAAAPPATILDLGTGPGTLLLALLDEWRNARGIGIDRSAAALGWARRNAEPFGARAAFVQGDWGTAVTGSFDLVVCNPPYIGLDEALSPEVVGYEPGEALFAGADGLADYCRLAPELRRLVAPGGAAIVEIGWTQAEAVGDLLRAQGFAVDLRRDLGGRPRALIAA</sequence>
<organism evidence="7 8">
    <name type="scientific">Sphingomonas cynarae</name>
    <dbReference type="NCBI Taxonomy" id="930197"/>
    <lineage>
        <taxon>Bacteria</taxon>
        <taxon>Pseudomonadati</taxon>
        <taxon>Pseudomonadota</taxon>
        <taxon>Alphaproteobacteria</taxon>
        <taxon>Sphingomonadales</taxon>
        <taxon>Sphingomonadaceae</taxon>
        <taxon>Sphingomonas</taxon>
    </lineage>
</organism>
<comment type="function">
    <text evidence="4">Methylates the class 1 translation termination release factors RF1/PrfA and RF2/PrfB on the glutamine residue of the universally conserved GGQ motif.</text>
</comment>
<gene>
    <name evidence="4 7" type="primary">prmC</name>
    <name evidence="7" type="ORF">GCM10022268_35100</name>
</gene>
<feature type="domain" description="Release factor glutamine methyltransferase N-terminal" evidence="6">
    <location>
        <begin position="17"/>
        <end position="79"/>
    </location>
</feature>
<keyword evidence="1 4" id="KW-0489">Methyltransferase</keyword>
<comment type="caution">
    <text evidence="7">The sequence shown here is derived from an EMBL/GenBank/DDBJ whole genome shotgun (WGS) entry which is preliminary data.</text>
</comment>
<protein>
    <recommendedName>
        <fullName evidence="4">Release factor glutamine methyltransferase</fullName>
        <shortName evidence="4">RF MTase</shortName>
        <ecNumber evidence="4">2.1.1.297</ecNumber>
    </recommendedName>
    <alternativeName>
        <fullName evidence="4">N5-glutamine methyltransferase PrmC</fullName>
    </alternativeName>
    <alternativeName>
        <fullName evidence="4">Protein-(glutamine-N5) MTase PrmC</fullName>
    </alternativeName>
    <alternativeName>
        <fullName evidence="4">Protein-glutamine N-methyltransferase PrmC</fullName>
    </alternativeName>
</protein>
<dbReference type="PROSITE" id="PS00092">
    <property type="entry name" value="N6_MTASE"/>
    <property type="match status" value="1"/>
</dbReference>
<dbReference type="InterPro" id="IPR050320">
    <property type="entry name" value="N5-glutamine_MTase"/>
</dbReference>
<keyword evidence="3 4" id="KW-0949">S-adenosyl-L-methionine</keyword>
<evidence type="ECO:0000256" key="3">
    <source>
        <dbReference type="ARBA" id="ARBA00022691"/>
    </source>
</evidence>
<dbReference type="InterPro" id="IPR025714">
    <property type="entry name" value="Methyltranfer_dom"/>
</dbReference>
<dbReference type="PANTHER" id="PTHR18895:SF74">
    <property type="entry name" value="MTRF1L RELEASE FACTOR GLUTAMINE METHYLTRANSFERASE"/>
    <property type="match status" value="1"/>
</dbReference>
<dbReference type="Pfam" id="PF17827">
    <property type="entry name" value="PrmC_N"/>
    <property type="match status" value="1"/>
</dbReference>
<evidence type="ECO:0000313" key="8">
    <source>
        <dbReference type="Proteomes" id="UP001500523"/>
    </source>
</evidence>
<dbReference type="Pfam" id="PF13847">
    <property type="entry name" value="Methyltransf_31"/>
    <property type="match status" value="1"/>
</dbReference>
<dbReference type="InterPro" id="IPR004556">
    <property type="entry name" value="HemK-like"/>
</dbReference>
<dbReference type="EMBL" id="BAABBF010000012">
    <property type="protein sequence ID" value="GAA3723894.1"/>
    <property type="molecule type" value="Genomic_DNA"/>
</dbReference>
<dbReference type="NCBIfam" id="TIGR00536">
    <property type="entry name" value="hemK_fam"/>
    <property type="match status" value="1"/>
</dbReference>
<dbReference type="EC" id="2.1.1.297" evidence="4"/>
<reference evidence="8" key="1">
    <citation type="journal article" date="2019" name="Int. J. Syst. Evol. Microbiol.">
        <title>The Global Catalogue of Microorganisms (GCM) 10K type strain sequencing project: providing services to taxonomists for standard genome sequencing and annotation.</title>
        <authorList>
            <consortium name="The Broad Institute Genomics Platform"/>
            <consortium name="The Broad Institute Genome Sequencing Center for Infectious Disease"/>
            <person name="Wu L."/>
            <person name="Ma J."/>
        </authorList>
    </citation>
    <scope>NUCLEOTIDE SEQUENCE [LARGE SCALE GENOMIC DNA]</scope>
    <source>
        <strain evidence="8">JCM 17498</strain>
    </source>
</reference>
<dbReference type="GO" id="GO:0032259">
    <property type="term" value="P:methylation"/>
    <property type="evidence" value="ECO:0007669"/>
    <property type="project" value="UniProtKB-KW"/>
</dbReference>
<dbReference type="CDD" id="cd02440">
    <property type="entry name" value="AdoMet_MTases"/>
    <property type="match status" value="1"/>
</dbReference>
<evidence type="ECO:0000256" key="1">
    <source>
        <dbReference type="ARBA" id="ARBA00022603"/>
    </source>
</evidence>
<name>A0ABP7ESC5_9SPHN</name>
<dbReference type="SUPFAM" id="SSF53335">
    <property type="entry name" value="S-adenosyl-L-methionine-dependent methyltransferases"/>
    <property type="match status" value="1"/>
</dbReference>
<feature type="domain" description="Methyltransferase" evidence="5">
    <location>
        <begin position="119"/>
        <end position="247"/>
    </location>
</feature>